<dbReference type="Proteomes" id="UP000509667">
    <property type="component" value="Chromosome"/>
</dbReference>
<reference evidence="1 2" key="1">
    <citation type="submission" date="2020-07" db="EMBL/GenBank/DDBJ databases">
        <title>Halosimplex pelagicum sp. nov. and Halosimplex rubrum sp. nov., isolated from salted brown alga Laminaria, and emended description of the genus Halosimplex.</title>
        <authorList>
            <person name="Cui H."/>
        </authorList>
    </citation>
    <scope>NUCLEOTIDE SEQUENCE [LARGE SCALE GENOMIC DNA]</scope>
    <source>
        <strain evidence="1 2">R27</strain>
    </source>
</reference>
<dbReference type="RefSeq" id="WP_179908846.1">
    <property type="nucleotide sequence ID" value="NZ_CP058910.1"/>
</dbReference>
<dbReference type="EMBL" id="CP058910">
    <property type="protein sequence ID" value="QLH78969.1"/>
    <property type="molecule type" value="Genomic_DNA"/>
</dbReference>
<protein>
    <submittedName>
        <fullName evidence="1">Uncharacterized protein</fullName>
    </submittedName>
</protein>
<dbReference type="GeneID" id="56079685"/>
<evidence type="ECO:0000313" key="2">
    <source>
        <dbReference type="Proteomes" id="UP000509667"/>
    </source>
</evidence>
<evidence type="ECO:0000313" key="1">
    <source>
        <dbReference type="EMBL" id="QLH78969.1"/>
    </source>
</evidence>
<dbReference type="OrthoDB" id="266666at2157"/>
<accession>A0A7D5T7A6</accession>
<name>A0A7D5T7A6_9EURY</name>
<gene>
    <name evidence="1" type="ORF">HZS55_17440</name>
</gene>
<keyword evidence="2" id="KW-1185">Reference proteome</keyword>
<proteinExistence type="predicted"/>
<organism evidence="1 2">
    <name type="scientific">Halosimplex rubrum</name>
    <dbReference type="NCBI Taxonomy" id="869889"/>
    <lineage>
        <taxon>Archaea</taxon>
        <taxon>Methanobacteriati</taxon>
        <taxon>Methanobacteriota</taxon>
        <taxon>Stenosarchaea group</taxon>
        <taxon>Halobacteria</taxon>
        <taxon>Halobacteriales</taxon>
        <taxon>Haloarculaceae</taxon>
        <taxon>Halosimplex</taxon>
    </lineage>
</organism>
<dbReference type="AlphaFoldDB" id="A0A7D5T7A6"/>
<sequence>MSVVADMAEITERHAGESLRYFAEVPPDSREVTVHHRREGLVWTDAREREVEEELHELTAKASYEEAMDATNVNQIVKVADDKVLFTGFIDDTVAVAAFERGILATLPAIVAEFREYMIEEDIEFVALEL</sequence>
<dbReference type="KEGG" id="hrr:HZS55_17440"/>